<dbReference type="EMBL" id="QPFP01000237">
    <property type="protein sequence ID" value="TEB18672.1"/>
    <property type="molecule type" value="Genomic_DNA"/>
</dbReference>
<dbReference type="AlphaFoldDB" id="A0A4Y7SB53"/>
<sequence>MPPPKAPNVGDTNPIPSAYDCLLQFISLGGHSASLERNMAIHNTLDNLFSHGDNTIQDAFYAAGLTEPSELSESLAGVWQHLQGRINIGGPSEELPYSPGSAPMEPNWQEPPVTIAPQEPPIRAISQDPPTGTTTQEPLISTTPQQPLAVALQDLTGATHEEPAGTTGQEDTDQSPEDQEPMPVDDGHQEPCQPRRPSCPHYGVNLVPAPCPSVYPPGIGPSGTNSNANPAAATSNAPMGGPPNIVPPAPSAPTGAPPNVVPPAPSAPTGVPPNTASSASNDNANPGSSSGSAGPGKDIAPLTEHAMAPWLDGTFEAFSPYQQLRGPAPTTDPKALLEPVLQKLGPRTAAVYGLGTATDRRSCLKLVVSVILETYGSTPGPFRNAYASHAWDCWQKAPSWPTRDAEWTEFFGEVRKSFREDIVLKHVAKVCLDLAEKLIVSLNMSTLRHQIDGTLQAGMMDFLKGASSFSHHLLLLRFVIAFCDLHCLIVQNTRRQTALDNSWRTTPEAAKLQVGATTDKVKMWPLDAALDKWGWFMLFRSRMSDIGLAAHIDTLEAAQPGTLKFIQSPRKPAFVSIFRHRSLCLIKGGRMLYKSGIDGTRDITPEAVLADEASASVIAIRTLFAEQALDSFTTTPELEAQREELLKYVNKVLESRVGEASQSPNGLDKQLHRALEGANQDRFPGSSNFAGPPRPIAGRQRALSAANRGMLMASSADAISPGSLSTDQHPIISKGLWHMVDAFTAKPGLWARIVAEAMGSAFS</sequence>
<feature type="compositionally biased region" description="Low complexity" evidence="1">
    <location>
        <begin position="224"/>
        <end position="239"/>
    </location>
</feature>
<reference evidence="2 3" key="1">
    <citation type="journal article" date="2019" name="Nat. Ecol. Evol.">
        <title>Megaphylogeny resolves global patterns of mushroom evolution.</title>
        <authorList>
            <person name="Varga T."/>
            <person name="Krizsan K."/>
            <person name="Foldi C."/>
            <person name="Dima B."/>
            <person name="Sanchez-Garcia M."/>
            <person name="Sanchez-Ramirez S."/>
            <person name="Szollosi G.J."/>
            <person name="Szarkandi J.G."/>
            <person name="Papp V."/>
            <person name="Albert L."/>
            <person name="Andreopoulos W."/>
            <person name="Angelini C."/>
            <person name="Antonin V."/>
            <person name="Barry K.W."/>
            <person name="Bougher N.L."/>
            <person name="Buchanan P."/>
            <person name="Buyck B."/>
            <person name="Bense V."/>
            <person name="Catcheside P."/>
            <person name="Chovatia M."/>
            <person name="Cooper J."/>
            <person name="Damon W."/>
            <person name="Desjardin D."/>
            <person name="Finy P."/>
            <person name="Geml J."/>
            <person name="Haridas S."/>
            <person name="Hughes K."/>
            <person name="Justo A."/>
            <person name="Karasinski D."/>
            <person name="Kautmanova I."/>
            <person name="Kiss B."/>
            <person name="Kocsube S."/>
            <person name="Kotiranta H."/>
            <person name="LaButti K.M."/>
            <person name="Lechner B.E."/>
            <person name="Liimatainen K."/>
            <person name="Lipzen A."/>
            <person name="Lukacs Z."/>
            <person name="Mihaltcheva S."/>
            <person name="Morgado L.N."/>
            <person name="Niskanen T."/>
            <person name="Noordeloos M.E."/>
            <person name="Ohm R.A."/>
            <person name="Ortiz-Santana B."/>
            <person name="Ovrebo C."/>
            <person name="Racz N."/>
            <person name="Riley R."/>
            <person name="Savchenko A."/>
            <person name="Shiryaev A."/>
            <person name="Soop K."/>
            <person name="Spirin V."/>
            <person name="Szebenyi C."/>
            <person name="Tomsovsky M."/>
            <person name="Tulloss R.E."/>
            <person name="Uehling J."/>
            <person name="Grigoriev I.V."/>
            <person name="Vagvolgyi C."/>
            <person name="Papp T."/>
            <person name="Martin F.M."/>
            <person name="Miettinen O."/>
            <person name="Hibbett D.S."/>
            <person name="Nagy L.G."/>
        </authorList>
    </citation>
    <scope>NUCLEOTIDE SEQUENCE [LARGE SCALE GENOMIC DNA]</scope>
    <source>
        <strain evidence="2 3">FP101781</strain>
    </source>
</reference>
<protein>
    <submittedName>
        <fullName evidence="2">Uncharacterized protein</fullName>
    </submittedName>
</protein>
<accession>A0A4Y7SB53</accession>
<gene>
    <name evidence="2" type="ORF">FA13DRAFT_1719667</name>
</gene>
<feature type="compositionally biased region" description="Acidic residues" evidence="1">
    <location>
        <begin position="170"/>
        <end position="180"/>
    </location>
</feature>
<dbReference type="Proteomes" id="UP000298030">
    <property type="component" value="Unassembled WGS sequence"/>
</dbReference>
<feature type="compositionally biased region" description="Polar residues" evidence="1">
    <location>
        <begin position="128"/>
        <end position="142"/>
    </location>
</feature>
<evidence type="ECO:0000256" key="1">
    <source>
        <dbReference type="SAM" id="MobiDB-lite"/>
    </source>
</evidence>
<name>A0A4Y7SB53_COPMI</name>
<proteinExistence type="predicted"/>
<feature type="region of interest" description="Disordered" evidence="1">
    <location>
        <begin position="90"/>
        <end position="142"/>
    </location>
</feature>
<evidence type="ECO:0000313" key="2">
    <source>
        <dbReference type="EMBL" id="TEB18672.1"/>
    </source>
</evidence>
<keyword evidence="3" id="KW-1185">Reference proteome</keyword>
<organism evidence="2 3">
    <name type="scientific">Coprinellus micaceus</name>
    <name type="common">Glistening ink-cap mushroom</name>
    <name type="synonym">Coprinus micaceus</name>
    <dbReference type="NCBI Taxonomy" id="71717"/>
    <lineage>
        <taxon>Eukaryota</taxon>
        <taxon>Fungi</taxon>
        <taxon>Dikarya</taxon>
        <taxon>Basidiomycota</taxon>
        <taxon>Agaricomycotina</taxon>
        <taxon>Agaricomycetes</taxon>
        <taxon>Agaricomycetidae</taxon>
        <taxon>Agaricales</taxon>
        <taxon>Agaricineae</taxon>
        <taxon>Psathyrellaceae</taxon>
        <taxon>Coprinellus</taxon>
    </lineage>
</organism>
<feature type="region of interest" description="Disordered" evidence="1">
    <location>
        <begin position="160"/>
        <end position="197"/>
    </location>
</feature>
<feature type="region of interest" description="Disordered" evidence="1">
    <location>
        <begin position="222"/>
        <end position="300"/>
    </location>
</feature>
<feature type="compositionally biased region" description="Pro residues" evidence="1">
    <location>
        <begin position="240"/>
        <end position="266"/>
    </location>
</feature>
<comment type="caution">
    <text evidence="2">The sequence shown here is derived from an EMBL/GenBank/DDBJ whole genome shotgun (WGS) entry which is preliminary data.</text>
</comment>
<evidence type="ECO:0000313" key="3">
    <source>
        <dbReference type="Proteomes" id="UP000298030"/>
    </source>
</evidence>
<feature type="compositionally biased region" description="Low complexity" evidence="1">
    <location>
        <begin position="267"/>
        <end position="296"/>
    </location>
</feature>